<keyword evidence="1" id="KW-1133">Transmembrane helix</keyword>
<keyword evidence="1" id="KW-0472">Membrane</keyword>
<dbReference type="NCBIfam" id="NF037970">
    <property type="entry name" value="vanZ_1"/>
    <property type="match status" value="1"/>
</dbReference>
<evidence type="ECO:0000259" key="2">
    <source>
        <dbReference type="Pfam" id="PF04892"/>
    </source>
</evidence>
<keyword evidence="1" id="KW-0812">Transmembrane</keyword>
<organism evidence="3 4">
    <name type="scientific">Peribacillus butanolivorans</name>
    <dbReference type="NCBI Taxonomy" id="421767"/>
    <lineage>
        <taxon>Bacteria</taxon>
        <taxon>Bacillati</taxon>
        <taxon>Bacillota</taxon>
        <taxon>Bacilli</taxon>
        <taxon>Bacillales</taxon>
        <taxon>Bacillaceae</taxon>
        <taxon>Peribacillus</taxon>
    </lineage>
</organism>
<dbReference type="RefSeq" id="WP_053348504.1">
    <property type="nucleotide sequence ID" value="NZ_JAIQVE010000007.1"/>
</dbReference>
<feature type="transmembrane region" description="Helical" evidence="1">
    <location>
        <begin position="99"/>
        <end position="119"/>
    </location>
</feature>
<comment type="caution">
    <text evidence="3">The sequence shown here is derived from an EMBL/GenBank/DDBJ whole genome shotgun (WGS) entry which is preliminary data.</text>
</comment>
<protein>
    <recommendedName>
        <fullName evidence="2">VanZ-like domain-containing protein</fullName>
    </recommendedName>
</protein>
<name>A0AAX0S210_9BACI</name>
<dbReference type="EMBL" id="NUEQ01000034">
    <property type="protein sequence ID" value="PEJ30179.1"/>
    <property type="molecule type" value="Genomic_DNA"/>
</dbReference>
<dbReference type="GeneID" id="97412316"/>
<dbReference type="Pfam" id="PF04892">
    <property type="entry name" value="VanZ"/>
    <property type="match status" value="1"/>
</dbReference>
<reference evidence="3 4" key="1">
    <citation type="submission" date="2017-09" db="EMBL/GenBank/DDBJ databases">
        <title>Large-scale bioinformatics analysis of Bacillus genomes uncovers conserved roles of natural products in bacterial physiology.</title>
        <authorList>
            <consortium name="Agbiome Team Llc"/>
            <person name="Bleich R.M."/>
            <person name="Kirk G.J."/>
            <person name="Santa Maria K.C."/>
            <person name="Allen S.E."/>
            <person name="Farag S."/>
            <person name="Shank E.A."/>
            <person name="Bowers A."/>
        </authorList>
    </citation>
    <scope>NUCLEOTIDE SEQUENCE [LARGE SCALE GENOMIC DNA]</scope>
    <source>
        <strain evidence="3 4">AFS003229</strain>
    </source>
</reference>
<dbReference type="AlphaFoldDB" id="A0AAX0S210"/>
<dbReference type="Proteomes" id="UP000220106">
    <property type="component" value="Unassembled WGS sequence"/>
</dbReference>
<feature type="transmembrane region" description="Helical" evidence="1">
    <location>
        <begin position="72"/>
        <end position="87"/>
    </location>
</feature>
<proteinExistence type="predicted"/>
<dbReference type="InterPro" id="IPR006976">
    <property type="entry name" value="VanZ-like"/>
</dbReference>
<sequence length="141" mass="16071">MKKAFKLVLTLLPFLYMIAIWTMSSLPDDVILDIPSSSTDRFIKEALHLVEFAILYILFVSALAANQKLKPTLSLLAALVAGLYGIVDEYHQSFIPYRSATLIDVIKDIIGVLAVYFHVHYHYFKHKRGFLTIIEKLGEKK</sequence>
<evidence type="ECO:0000256" key="1">
    <source>
        <dbReference type="SAM" id="Phobius"/>
    </source>
</evidence>
<evidence type="ECO:0000313" key="3">
    <source>
        <dbReference type="EMBL" id="PEJ30179.1"/>
    </source>
</evidence>
<evidence type="ECO:0000313" key="4">
    <source>
        <dbReference type="Proteomes" id="UP000220106"/>
    </source>
</evidence>
<feature type="transmembrane region" description="Helical" evidence="1">
    <location>
        <begin position="7"/>
        <end position="26"/>
    </location>
</feature>
<feature type="domain" description="VanZ-like" evidence="2">
    <location>
        <begin position="11"/>
        <end position="117"/>
    </location>
</feature>
<gene>
    <name evidence="3" type="ORF">CN689_20595</name>
</gene>
<feature type="transmembrane region" description="Helical" evidence="1">
    <location>
        <begin position="46"/>
        <end position="65"/>
    </location>
</feature>
<accession>A0AAX0S210</accession>